<proteinExistence type="predicted"/>
<dbReference type="CDD" id="cd05819">
    <property type="entry name" value="NHL"/>
    <property type="match status" value="1"/>
</dbReference>
<keyword evidence="3 5" id="KW-0863">Zinc-finger</keyword>
<dbReference type="PANTHER" id="PTHR25462:SF296">
    <property type="entry name" value="MEIOTIC P26, ISOFORM F"/>
    <property type="match status" value="1"/>
</dbReference>
<dbReference type="InterPro" id="IPR018957">
    <property type="entry name" value="Znf_C3HC4_RING-type"/>
</dbReference>
<dbReference type="InterPro" id="IPR000315">
    <property type="entry name" value="Znf_B-box"/>
</dbReference>
<dbReference type="OrthoDB" id="10039644at2759"/>
<dbReference type="SUPFAM" id="SSF101898">
    <property type="entry name" value="NHL repeat"/>
    <property type="match status" value="1"/>
</dbReference>
<organism evidence="9 10">
    <name type="scientific">Owenia fusiformis</name>
    <name type="common">Polychaete worm</name>
    <dbReference type="NCBI Taxonomy" id="6347"/>
    <lineage>
        <taxon>Eukaryota</taxon>
        <taxon>Metazoa</taxon>
        <taxon>Spiralia</taxon>
        <taxon>Lophotrochozoa</taxon>
        <taxon>Annelida</taxon>
        <taxon>Polychaeta</taxon>
        <taxon>Sedentaria</taxon>
        <taxon>Canalipalpata</taxon>
        <taxon>Sabellida</taxon>
        <taxon>Oweniida</taxon>
        <taxon>Oweniidae</taxon>
        <taxon>Owenia</taxon>
    </lineage>
</organism>
<dbReference type="PROSITE" id="PS50119">
    <property type="entry name" value="ZF_BBOX"/>
    <property type="match status" value="1"/>
</dbReference>
<dbReference type="InterPro" id="IPR013083">
    <property type="entry name" value="Znf_RING/FYVE/PHD"/>
</dbReference>
<evidence type="ECO:0000256" key="3">
    <source>
        <dbReference type="ARBA" id="ARBA00022771"/>
    </source>
</evidence>
<dbReference type="Pfam" id="PF00643">
    <property type="entry name" value="zf-B_box"/>
    <property type="match status" value="1"/>
</dbReference>
<feature type="domain" description="RING-type" evidence="7">
    <location>
        <begin position="17"/>
        <end position="62"/>
    </location>
</feature>
<keyword evidence="2" id="KW-0677">Repeat</keyword>
<evidence type="ECO:0000313" key="9">
    <source>
        <dbReference type="EMBL" id="CAH1775523.1"/>
    </source>
</evidence>
<evidence type="ECO:0000256" key="4">
    <source>
        <dbReference type="ARBA" id="ARBA00022833"/>
    </source>
</evidence>
<evidence type="ECO:0000259" key="8">
    <source>
        <dbReference type="PROSITE" id="PS50119"/>
    </source>
</evidence>
<reference evidence="9" key="1">
    <citation type="submission" date="2022-03" db="EMBL/GenBank/DDBJ databases">
        <authorList>
            <person name="Martin C."/>
        </authorList>
    </citation>
    <scope>NUCLEOTIDE SEQUENCE</scope>
</reference>
<evidence type="ECO:0000256" key="6">
    <source>
        <dbReference type="PROSITE-ProRule" id="PRU00504"/>
    </source>
</evidence>
<keyword evidence="10" id="KW-1185">Reference proteome</keyword>
<dbReference type="PROSITE" id="PS50089">
    <property type="entry name" value="ZF_RING_2"/>
    <property type="match status" value="1"/>
</dbReference>
<dbReference type="PANTHER" id="PTHR25462">
    <property type="entry name" value="BONUS, ISOFORM C-RELATED"/>
    <property type="match status" value="1"/>
</dbReference>
<dbReference type="Gene3D" id="2.120.10.30">
    <property type="entry name" value="TolB, C-terminal domain"/>
    <property type="match status" value="1"/>
</dbReference>
<dbReference type="PROSITE" id="PS51125">
    <property type="entry name" value="NHL"/>
    <property type="match status" value="1"/>
</dbReference>
<dbReference type="PROSITE" id="PS00518">
    <property type="entry name" value="ZF_RING_1"/>
    <property type="match status" value="1"/>
</dbReference>
<accession>A0A8S4N2J1</accession>
<dbReference type="Gene3D" id="3.30.40.10">
    <property type="entry name" value="Zinc/RING finger domain, C3HC4 (zinc finger)"/>
    <property type="match status" value="1"/>
</dbReference>
<comment type="caution">
    <text evidence="9">The sequence shown here is derived from an EMBL/GenBank/DDBJ whole genome shotgun (WGS) entry which is preliminary data.</text>
</comment>
<evidence type="ECO:0000256" key="2">
    <source>
        <dbReference type="ARBA" id="ARBA00022737"/>
    </source>
</evidence>
<dbReference type="Pfam" id="PF01436">
    <property type="entry name" value="NHL"/>
    <property type="match status" value="1"/>
</dbReference>
<dbReference type="CDD" id="cd19757">
    <property type="entry name" value="Bbox1"/>
    <property type="match status" value="1"/>
</dbReference>
<dbReference type="InterPro" id="IPR017907">
    <property type="entry name" value="Znf_RING_CS"/>
</dbReference>
<dbReference type="Gene3D" id="4.10.830.40">
    <property type="match status" value="1"/>
</dbReference>
<dbReference type="GO" id="GO:0008270">
    <property type="term" value="F:zinc ion binding"/>
    <property type="evidence" value="ECO:0007669"/>
    <property type="project" value="UniProtKB-KW"/>
</dbReference>
<evidence type="ECO:0000259" key="7">
    <source>
        <dbReference type="PROSITE" id="PS50089"/>
    </source>
</evidence>
<dbReference type="SUPFAM" id="SSF57850">
    <property type="entry name" value="RING/U-box"/>
    <property type="match status" value="1"/>
</dbReference>
<dbReference type="CDD" id="cd19756">
    <property type="entry name" value="Bbox2"/>
    <property type="match status" value="1"/>
</dbReference>
<dbReference type="Pfam" id="PF00097">
    <property type="entry name" value="zf-C3HC4"/>
    <property type="match status" value="1"/>
</dbReference>
<evidence type="ECO:0000256" key="1">
    <source>
        <dbReference type="ARBA" id="ARBA00022723"/>
    </source>
</evidence>
<feature type="repeat" description="NHL" evidence="6">
    <location>
        <begin position="568"/>
        <end position="611"/>
    </location>
</feature>
<evidence type="ECO:0000313" key="10">
    <source>
        <dbReference type="Proteomes" id="UP000749559"/>
    </source>
</evidence>
<dbReference type="Gene3D" id="3.30.160.60">
    <property type="entry name" value="Classic Zinc Finger"/>
    <property type="match status" value="1"/>
</dbReference>
<name>A0A8S4N2J1_OWEFU</name>
<dbReference type="AlphaFoldDB" id="A0A8S4N2J1"/>
<dbReference type="SUPFAM" id="SSF57845">
    <property type="entry name" value="B-box zinc-binding domain"/>
    <property type="match status" value="1"/>
</dbReference>
<feature type="domain" description="B box-type" evidence="8">
    <location>
        <begin position="164"/>
        <end position="205"/>
    </location>
</feature>
<evidence type="ECO:0000256" key="5">
    <source>
        <dbReference type="PROSITE-ProRule" id="PRU00024"/>
    </source>
</evidence>
<protein>
    <submittedName>
        <fullName evidence="9">Uncharacterized protein</fullName>
    </submittedName>
</protein>
<dbReference type="InterPro" id="IPR001841">
    <property type="entry name" value="Znf_RING"/>
</dbReference>
<dbReference type="InterPro" id="IPR011042">
    <property type="entry name" value="6-blade_b-propeller_TolB-like"/>
</dbReference>
<dbReference type="SMART" id="SM00184">
    <property type="entry name" value="RING"/>
    <property type="match status" value="1"/>
</dbReference>
<dbReference type="InterPro" id="IPR001258">
    <property type="entry name" value="NHL_repeat"/>
</dbReference>
<dbReference type="EMBL" id="CAIIXF020000001">
    <property type="protein sequence ID" value="CAH1775523.1"/>
    <property type="molecule type" value="Genomic_DNA"/>
</dbReference>
<dbReference type="InterPro" id="IPR047153">
    <property type="entry name" value="TRIM45/56/19-like"/>
</dbReference>
<sequence length="657" mass="73190">MAAAKSFIEEYTELLMCPICLDTVKTPKSLKCLHSFCEGCLDEWIQAEKDSRKKTYPCPVCKCEAGIPNGGATSYRTNFTMKSMAEALERTKKQLGKSSINCDICAQGKQNTCAVARCIECAEYLCDACDKYHGRIKLLKSHKRVKLTGDPELDSKIAIDSLVQRNIDCPEHNDQPLKFYCKKDKTIVCRDCCITDHSGHSCVKIEDVAKEELRNVSALMGLAIQRKDILEKQLRNSDTLKDTQGKKLQKLLSSIKSDRRAMQSELDKYFNKLERDAKEVHNTTVKQTESQISDIELQKGVIESTLLHLNSLQKHGHPVEIVNSSADIKQTLQHWSSMASCVDIEPYDKSLDIGTYIPGHLDVSKLGQVLTSTDKTHVIVSATSLHSKESPKLCTPHLHRTEHLVDKKGESCAIQDICVNDNQNILVVELPEEQKRLVTYVNSPRTLNEKSTKEINSIGVCTAKDNCYAVCDYTNKCVAIYNENLVHQRNIGKFQSPRGLSMNSTGELLVIDKCVYIIDYNDGSILATIGAGILENPWCVTSNSRYSVIVSDKGEHCVKMYNRNGDLVKSYGTKGSANNQLYGPYGVCTDSLDNIIIADNGNNRIHLLDPTGKFIKYLLTPEDNAGLPVALAIDHNGDLLVGTDSGDLHFTKYMAYQ</sequence>
<gene>
    <name evidence="9" type="ORF">OFUS_LOCUS2819</name>
</gene>
<dbReference type="SMART" id="SM00336">
    <property type="entry name" value="BBOX"/>
    <property type="match status" value="2"/>
</dbReference>
<keyword evidence="1" id="KW-0479">Metal-binding</keyword>
<dbReference type="Proteomes" id="UP000749559">
    <property type="component" value="Unassembled WGS sequence"/>
</dbReference>
<keyword evidence="4" id="KW-0862">Zinc</keyword>